<feature type="compositionally biased region" description="Basic and acidic residues" evidence="1">
    <location>
        <begin position="66"/>
        <end position="76"/>
    </location>
</feature>
<reference evidence="3" key="1">
    <citation type="journal article" date="2016" name="Nat. Commun.">
        <title>The Gonium pectorale genome demonstrates co-option of cell cycle regulation during the evolution of multicellularity.</title>
        <authorList>
            <person name="Hanschen E.R."/>
            <person name="Marriage T.N."/>
            <person name="Ferris P.J."/>
            <person name="Hamaji T."/>
            <person name="Toyoda A."/>
            <person name="Fujiyama A."/>
            <person name="Neme R."/>
            <person name="Noguchi H."/>
            <person name="Minakuchi Y."/>
            <person name="Suzuki M."/>
            <person name="Kawai-Toyooka H."/>
            <person name="Smith D.R."/>
            <person name="Sparks H."/>
            <person name="Anderson J."/>
            <person name="Bakaric R."/>
            <person name="Luria V."/>
            <person name="Karger A."/>
            <person name="Kirschner M.W."/>
            <person name="Durand P.M."/>
            <person name="Michod R.E."/>
            <person name="Nozaki H."/>
            <person name="Olson B.J."/>
        </authorList>
    </citation>
    <scope>NUCLEOTIDE SEQUENCE [LARGE SCALE GENOMIC DNA]</scope>
    <source>
        <strain evidence="3">NIES-2863</strain>
    </source>
</reference>
<evidence type="ECO:0000313" key="3">
    <source>
        <dbReference type="Proteomes" id="UP000075714"/>
    </source>
</evidence>
<gene>
    <name evidence="2" type="ORF">GPECTOR_1g676</name>
</gene>
<proteinExistence type="predicted"/>
<organism evidence="2 3">
    <name type="scientific">Gonium pectorale</name>
    <name type="common">Green alga</name>
    <dbReference type="NCBI Taxonomy" id="33097"/>
    <lineage>
        <taxon>Eukaryota</taxon>
        <taxon>Viridiplantae</taxon>
        <taxon>Chlorophyta</taxon>
        <taxon>core chlorophytes</taxon>
        <taxon>Chlorophyceae</taxon>
        <taxon>CS clade</taxon>
        <taxon>Chlamydomonadales</taxon>
        <taxon>Volvocaceae</taxon>
        <taxon>Gonium</taxon>
    </lineage>
</organism>
<dbReference type="EMBL" id="LSYV01000002">
    <property type="protein sequence ID" value="KXZ56750.1"/>
    <property type="molecule type" value="Genomic_DNA"/>
</dbReference>
<dbReference type="AlphaFoldDB" id="A0A150H550"/>
<dbReference type="OrthoDB" id="566835at2759"/>
<feature type="region of interest" description="Disordered" evidence="1">
    <location>
        <begin position="1"/>
        <end position="76"/>
    </location>
</feature>
<evidence type="ECO:0000313" key="2">
    <source>
        <dbReference type="EMBL" id="KXZ56750.1"/>
    </source>
</evidence>
<dbReference type="Proteomes" id="UP000075714">
    <property type="component" value="Unassembled WGS sequence"/>
</dbReference>
<evidence type="ECO:0000256" key="1">
    <source>
        <dbReference type="SAM" id="MobiDB-lite"/>
    </source>
</evidence>
<name>A0A150H550_GONPE</name>
<feature type="compositionally biased region" description="Gly residues" evidence="1">
    <location>
        <begin position="31"/>
        <end position="49"/>
    </location>
</feature>
<protein>
    <submittedName>
        <fullName evidence="2">Uncharacterized protein</fullName>
    </submittedName>
</protein>
<accession>A0A150H550</accession>
<keyword evidence="3" id="KW-1185">Reference proteome</keyword>
<comment type="caution">
    <text evidence="2">The sequence shown here is derived from an EMBL/GenBank/DDBJ whole genome shotgun (WGS) entry which is preliminary data.</text>
</comment>
<feature type="compositionally biased region" description="Low complexity" evidence="1">
    <location>
        <begin position="9"/>
        <end position="26"/>
    </location>
</feature>
<sequence length="144" mass="15712">MIAAHEAHMAAMEQQAQPVQQQQQQQHENGMSGGSGGMSGGASSGGAGSSHGRDRHEGGSVSPPAEEGHEYTTLKPDDFEAIKLLKRELAIAVQEEDYAAAIRLRDHPYMQLYRRMEAFDYVGRTQEAASIRQELAKMIDASNE</sequence>